<reference evidence="2 3" key="1">
    <citation type="submission" date="2019-07" db="EMBL/GenBank/DDBJ databases">
        <title>Whole genome shotgun sequence of Pseudonocardia sulfidoxydans NBRC 16205.</title>
        <authorList>
            <person name="Hosoyama A."/>
            <person name="Uohara A."/>
            <person name="Ohji S."/>
            <person name="Ichikawa N."/>
        </authorList>
    </citation>
    <scope>NUCLEOTIDE SEQUENCE [LARGE SCALE GENOMIC DNA]</scope>
    <source>
        <strain evidence="2 3">NBRC 16205</strain>
    </source>
</reference>
<keyword evidence="3" id="KW-1185">Reference proteome</keyword>
<dbReference type="EMBL" id="BJVJ01000012">
    <property type="protein sequence ID" value="GEL22839.1"/>
    <property type="molecule type" value="Genomic_DNA"/>
</dbReference>
<protein>
    <recommendedName>
        <fullName evidence="4">SH3b domain-containing protein</fullName>
    </recommendedName>
</protein>
<evidence type="ECO:0000313" key="3">
    <source>
        <dbReference type="Proteomes" id="UP000321685"/>
    </source>
</evidence>
<dbReference type="Proteomes" id="UP000321685">
    <property type="component" value="Unassembled WGS sequence"/>
</dbReference>
<evidence type="ECO:0008006" key="4">
    <source>
        <dbReference type="Google" id="ProtNLM"/>
    </source>
</evidence>
<feature type="transmembrane region" description="Helical" evidence="1">
    <location>
        <begin position="15"/>
        <end position="34"/>
    </location>
</feature>
<accession>A0A511DDF7</accession>
<comment type="caution">
    <text evidence="2">The sequence shown here is derived from an EMBL/GenBank/DDBJ whole genome shotgun (WGS) entry which is preliminary data.</text>
</comment>
<dbReference type="AlphaFoldDB" id="A0A511DDF7"/>
<keyword evidence="1" id="KW-0472">Membrane</keyword>
<evidence type="ECO:0000256" key="1">
    <source>
        <dbReference type="SAM" id="Phobius"/>
    </source>
</evidence>
<organism evidence="2 3">
    <name type="scientific">Pseudonocardia sulfidoxydans NBRC 16205</name>
    <dbReference type="NCBI Taxonomy" id="1223511"/>
    <lineage>
        <taxon>Bacteria</taxon>
        <taxon>Bacillati</taxon>
        <taxon>Actinomycetota</taxon>
        <taxon>Actinomycetes</taxon>
        <taxon>Pseudonocardiales</taxon>
        <taxon>Pseudonocardiaceae</taxon>
        <taxon>Pseudonocardia</taxon>
    </lineage>
</organism>
<keyword evidence="1" id="KW-0812">Transmembrane</keyword>
<proteinExistence type="predicted"/>
<name>A0A511DDF7_9PSEU</name>
<dbReference type="RefSeq" id="WP_147104813.1">
    <property type="nucleotide sequence ID" value="NZ_BJVJ01000012.1"/>
</dbReference>
<sequence length="113" mass="11628">MAGKITVPKLDASTFKGWAFVLVAGCVLTILALIDAGQFGKGASGSTGCVMIVGSDTVNVRQNPGVELAPVGELTKGQEVDAQRNVVNGYRQLAGENRWALDSSLSTKAGSSC</sequence>
<dbReference type="OrthoDB" id="3574655at2"/>
<evidence type="ECO:0000313" key="2">
    <source>
        <dbReference type="EMBL" id="GEL22839.1"/>
    </source>
</evidence>
<gene>
    <name evidence="2" type="ORF">PSU4_17930</name>
</gene>
<keyword evidence="1" id="KW-1133">Transmembrane helix</keyword>